<protein>
    <recommendedName>
        <fullName evidence="4">BZIP domain-containing protein</fullName>
    </recommendedName>
</protein>
<keyword evidence="3" id="KW-1185">Reference proteome</keyword>
<feature type="compositionally biased region" description="Polar residues" evidence="1">
    <location>
        <begin position="21"/>
        <end position="43"/>
    </location>
</feature>
<dbReference type="VEuPathDB" id="FungiDB:F9C07_2280332"/>
<dbReference type="OMA" id="WLADQIN"/>
<dbReference type="CDD" id="cd14688">
    <property type="entry name" value="bZIP_YAP"/>
    <property type="match status" value="1"/>
</dbReference>
<dbReference type="InterPro" id="IPR021833">
    <property type="entry name" value="DUF3425"/>
</dbReference>
<evidence type="ECO:0008006" key="4">
    <source>
        <dbReference type="Google" id="ProtNLM"/>
    </source>
</evidence>
<name>A0A7U2MSU5_ASPFN</name>
<accession>A0A7U2MSU5</accession>
<dbReference type="InterPro" id="IPR046347">
    <property type="entry name" value="bZIP_sf"/>
</dbReference>
<dbReference type="AlphaFoldDB" id="A0A7U2MSU5"/>
<proteinExistence type="predicted"/>
<evidence type="ECO:0000313" key="2">
    <source>
        <dbReference type="EMBL" id="QRD89257.1"/>
    </source>
</evidence>
<dbReference type="Gene3D" id="1.20.5.170">
    <property type="match status" value="1"/>
</dbReference>
<gene>
    <name evidence="2" type="ORF">F9C07_2280332</name>
</gene>
<evidence type="ECO:0000313" key="3">
    <source>
        <dbReference type="Proteomes" id="UP000596276"/>
    </source>
</evidence>
<sequence>MDHGAGHDSATLLYSGHPPVRSSNLPPGQLTMSSTRHNASATSSERKRLRDRRAQQNLREKRENRMRALEERVSYCEKNHGNELIHNCMLTVETVRRENELLLARQEHLRRLFQGWEAQGNGAAGARLALSSTYMASDPLPAPTTPICSPGSETVLVDPEMHTMSGWSGNGIESAHLGSTTDGLTTTSMPSTWPVGSDTQSPPSPIIELGLVPNMHSTPGPDTCPLMTPKEYTYITANTRWDGWLAVSEAIAKLPLLSTPFELLHGSRHNWLADQINRLLRRMSLREPDRLAYSWIMYSFVKWRANPSPLAYANMPNFIQPVAGQVRQDQHADLVFFLWPQLRLNVLENWNTIDIIELYRYAISACRVRWPSSQSIWDWDDNNNMFVKPEFFQTFMDRSGWGLTSVFIDKYPQLMKGMDVEHIRYDIP</sequence>
<dbReference type="PANTHER" id="PTHR37012">
    <property type="entry name" value="B-ZIP TRANSCRIPTION FACTOR (EUROFUNG)-RELATED"/>
    <property type="match status" value="1"/>
</dbReference>
<dbReference type="PANTHER" id="PTHR37012:SF6">
    <property type="entry name" value="BZIP TRANSCRIPTION FACTOR"/>
    <property type="match status" value="1"/>
</dbReference>
<dbReference type="EMBL" id="CP044619">
    <property type="protein sequence ID" value="QRD89257.1"/>
    <property type="molecule type" value="Genomic_DNA"/>
</dbReference>
<dbReference type="VEuPathDB" id="FungiDB:AFLA_011260"/>
<feature type="region of interest" description="Disordered" evidence="1">
    <location>
        <begin position="1"/>
        <end position="65"/>
    </location>
</feature>
<feature type="compositionally biased region" description="Basic and acidic residues" evidence="1">
    <location>
        <begin position="44"/>
        <end position="65"/>
    </location>
</feature>
<evidence type="ECO:0000256" key="1">
    <source>
        <dbReference type="SAM" id="MobiDB-lite"/>
    </source>
</evidence>
<dbReference type="Pfam" id="PF11905">
    <property type="entry name" value="DUF3425"/>
    <property type="match status" value="1"/>
</dbReference>
<organism evidence="2 3">
    <name type="scientific">Aspergillus flavus (strain ATCC 200026 / FGSC A1120 / IAM 13836 / NRRL 3357 / JCM 12722 / SRRC 167)</name>
    <dbReference type="NCBI Taxonomy" id="332952"/>
    <lineage>
        <taxon>Eukaryota</taxon>
        <taxon>Fungi</taxon>
        <taxon>Dikarya</taxon>
        <taxon>Ascomycota</taxon>
        <taxon>Pezizomycotina</taxon>
        <taxon>Eurotiomycetes</taxon>
        <taxon>Eurotiomycetidae</taxon>
        <taxon>Eurotiales</taxon>
        <taxon>Aspergillaceae</taxon>
        <taxon>Aspergillus</taxon>
        <taxon>Aspergillus subgen. Circumdati</taxon>
    </lineage>
</organism>
<reference evidence="3" key="1">
    <citation type="journal article" date="2021" name="G3 (Bethesda)">
        <title>Chromosome assembled and annotated genome sequence of Aspergillus flavus NRRL 3357.</title>
        <authorList>
            <person name="Skerker J.M."/>
            <person name="Pianalto K.M."/>
            <person name="Mondo S.J."/>
            <person name="Yang K."/>
            <person name="Arkin A.P."/>
            <person name="Keller N.P."/>
            <person name="Grigoriev I.V."/>
            <person name="Louise Glass N.L."/>
        </authorList>
    </citation>
    <scope>NUCLEOTIDE SEQUENCE [LARGE SCALE GENOMIC DNA]</scope>
    <source>
        <strain evidence="3">ATCC 200026 / FGSC A1120 / IAM 13836 / NRRL 3357 / JCM 12722 / SRRC 167</strain>
    </source>
</reference>
<dbReference type="SUPFAM" id="SSF57959">
    <property type="entry name" value="Leucine zipper domain"/>
    <property type="match status" value="1"/>
</dbReference>
<dbReference type="Proteomes" id="UP000596276">
    <property type="component" value="Chromosome 1"/>
</dbReference>
<dbReference type="GO" id="GO:0003700">
    <property type="term" value="F:DNA-binding transcription factor activity"/>
    <property type="evidence" value="ECO:0007669"/>
    <property type="project" value="InterPro"/>
</dbReference>